<organism evidence="3 4">
    <name type="scientific">Actinidia chinensis var. chinensis</name>
    <name type="common">Chinese soft-hair kiwi</name>
    <dbReference type="NCBI Taxonomy" id="1590841"/>
    <lineage>
        <taxon>Eukaryota</taxon>
        <taxon>Viridiplantae</taxon>
        <taxon>Streptophyta</taxon>
        <taxon>Embryophyta</taxon>
        <taxon>Tracheophyta</taxon>
        <taxon>Spermatophyta</taxon>
        <taxon>Magnoliopsida</taxon>
        <taxon>eudicotyledons</taxon>
        <taxon>Gunneridae</taxon>
        <taxon>Pentapetalae</taxon>
        <taxon>asterids</taxon>
        <taxon>Ericales</taxon>
        <taxon>Actinidiaceae</taxon>
        <taxon>Actinidia</taxon>
    </lineage>
</organism>
<reference evidence="3 4" key="1">
    <citation type="submission" date="2017-07" db="EMBL/GenBank/DDBJ databases">
        <title>An improved, manually edited Actinidia chinensis var. chinensis (kiwifruit) genome highlights the challenges associated with draft genomes and gene prediction in plants.</title>
        <authorList>
            <person name="Pilkington S."/>
            <person name="Crowhurst R."/>
            <person name="Hilario E."/>
            <person name="Nardozza S."/>
            <person name="Fraser L."/>
            <person name="Peng Y."/>
            <person name="Gunaseelan K."/>
            <person name="Simpson R."/>
            <person name="Tahir J."/>
            <person name="Deroles S."/>
            <person name="Templeton K."/>
            <person name="Luo Z."/>
            <person name="Davy M."/>
            <person name="Cheng C."/>
            <person name="Mcneilage M."/>
            <person name="Scaglione D."/>
            <person name="Liu Y."/>
            <person name="Zhang Q."/>
            <person name="Datson P."/>
            <person name="De Silva N."/>
            <person name="Gardiner S."/>
            <person name="Bassett H."/>
            <person name="Chagne D."/>
            <person name="Mccallum J."/>
            <person name="Dzierzon H."/>
            <person name="Deng C."/>
            <person name="Wang Y.-Y."/>
            <person name="Barron N."/>
            <person name="Manako K."/>
            <person name="Bowen J."/>
            <person name="Foster T."/>
            <person name="Erridge Z."/>
            <person name="Tiffin H."/>
            <person name="Waite C."/>
            <person name="Davies K."/>
            <person name="Grierson E."/>
            <person name="Laing W."/>
            <person name="Kirk R."/>
            <person name="Chen X."/>
            <person name="Wood M."/>
            <person name="Montefiori M."/>
            <person name="Brummell D."/>
            <person name="Schwinn K."/>
            <person name="Catanach A."/>
            <person name="Fullerton C."/>
            <person name="Li D."/>
            <person name="Meiyalaghan S."/>
            <person name="Nieuwenhuizen N."/>
            <person name="Read N."/>
            <person name="Prakash R."/>
            <person name="Hunter D."/>
            <person name="Zhang H."/>
            <person name="Mckenzie M."/>
            <person name="Knabel M."/>
            <person name="Harris A."/>
            <person name="Allan A."/>
            <person name="Chen A."/>
            <person name="Janssen B."/>
            <person name="Plunkett B."/>
            <person name="Dwamena C."/>
            <person name="Voogd C."/>
            <person name="Leif D."/>
            <person name="Lafferty D."/>
            <person name="Souleyre E."/>
            <person name="Varkonyi-Gasic E."/>
            <person name="Gambi F."/>
            <person name="Hanley J."/>
            <person name="Yao J.-L."/>
            <person name="Cheung J."/>
            <person name="David K."/>
            <person name="Warren B."/>
            <person name="Marsh K."/>
            <person name="Snowden K."/>
            <person name="Lin-Wang K."/>
            <person name="Brian L."/>
            <person name="Martinez-Sanchez M."/>
            <person name="Wang M."/>
            <person name="Ileperuma N."/>
            <person name="Macnee N."/>
            <person name="Campin R."/>
            <person name="Mcatee P."/>
            <person name="Drummond R."/>
            <person name="Espley R."/>
            <person name="Ireland H."/>
            <person name="Wu R."/>
            <person name="Atkinson R."/>
            <person name="Karunairetnam S."/>
            <person name="Bulley S."/>
            <person name="Chunkath S."/>
            <person name="Hanley Z."/>
            <person name="Storey R."/>
            <person name="Thrimawithana A."/>
            <person name="Thomson S."/>
            <person name="David C."/>
            <person name="Testolin R."/>
        </authorList>
    </citation>
    <scope>NUCLEOTIDE SEQUENCE [LARGE SCALE GENOMIC DNA]</scope>
    <source>
        <strain evidence="4">cv. Red5</strain>
        <tissue evidence="3">Young leaf</tissue>
    </source>
</reference>
<name>A0A2R6QM26_ACTCC</name>
<evidence type="ECO:0000313" key="4">
    <source>
        <dbReference type="Proteomes" id="UP000241394"/>
    </source>
</evidence>
<dbReference type="Proteomes" id="UP000241394">
    <property type="component" value="Chromosome LG15"/>
</dbReference>
<keyword evidence="2" id="KW-1133">Transmembrane helix</keyword>
<dbReference type="OMA" id="YIFLICH"/>
<dbReference type="PANTHER" id="PTHR34947:SF4">
    <property type="entry name" value="TRANSMEMBRANE PROTEIN"/>
    <property type="match status" value="1"/>
</dbReference>
<dbReference type="InParanoid" id="A0A2R6QM26"/>
<evidence type="ECO:0000313" key="3">
    <source>
        <dbReference type="EMBL" id="PSS10435.1"/>
    </source>
</evidence>
<keyword evidence="4" id="KW-1185">Reference proteome</keyword>
<sequence>MDENEKQKLQTTSRSKKYHRLLEKTLQFLVSVSVLSFLFSYSSSISHFLYDYNFHFSKWVYPLLNRTLERKYIFLICHGIVAFIAKSSSLTSPSSPNSHFTNEFAKGDEDGVNTITAMESVIESLENVSDFDDEEEEEERNGSSNIQVQEQESPALVMGTEDEREASGLLEAITGTEHDEEKEEEDASESLIPPSAEAEENEVNVSTEELNRKFDEFIRKMKEEIRIGAQAAQQHLIIV</sequence>
<feature type="region of interest" description="Disordered" evidence="1">
    <location>
        <begin position="175"/>
        <end position="207"/>
    </location>
</feature>
<evidence type="ECO:0000256" key="1">
    <source>
        <dbReference type="SAM" id="MobiDB-lite"/>
    </source>
</evidence>
<dbReference type="Gramene" id="PSS10435">
    <property type="protein sequence ID" value="PSS10435"/>
    <property type="gene ID" value="CEY00_Acc17530"/>
</dbReference>
<protein>
    <submittedName>
        <fullName evidence="3">Trigger factor like</fullName>
    </submittedName>
</protein>
<dbReference type="AlphaFoldDB" id="A0A2R6QM26"/>
<feature type="compositionally biased region" description="Acidic residues" evidence="1">
    <location>
        <begin position="129"/>
        <end position="139"/>
    </location>
</feature>
<proteinExistence type="predicted"/>
<feature type="transmembrane region" description="Helical" evidence="2">
    <location>
        <begin position="26"/>
        <end position="50"/>
    </location>
</feature>
<keyword evidence="2" id="KW-0812">Transmembrane</keyword>
<accession>A0A2R6QM26</accession>
<comment type="caution">
    <text evidence="3">The sequence shown here is derived from an EMBL/GenBank/DDBJ whole genome shotgun (WGS) entry which is preliminary data.</text>
</comment>
<reference evidence="4" key="2">
    <citation type="journal article" date="2018" name="BMC Genomics">
        <title>A manually annotated Actinidia chinensis var. chinensis (kiwifruit) genome highlights the challenges associated with draft genomes and gene prediction in plants.</title>
        <authorList>
            <person name="Pilkington S.M."/>
            <person name="Crowhurst R."/>
            <person name="Hilario E."/>
            <person name="Nardozza S."/>
            <person name="Fraser L."/>
            <person name="Peng Y."/>
            <person name="Gunaseelan K."/>
            <person name="Simpson R."/>
            <person name="Tahir J."/>
            <person name="Deroles S.C."/>
            <person name="Templeton K."/>
            <person name="Luo Z."/>
            <person name="Davy M."/>
            <person name="Cheng C."/>
            <person name="McNeilage M."/>
            <person name="Scaglione D."/>
            <person name="Liu Y."/>
            <person name="Zhang Q."/>
            <person name="Datson P."/>
            <person name="De Silva N."/>
            <person name="Gardiner S.E."/>
            <person name="Bassett H."/>
            <person name="Chagne D."/>
            <person name="McCallum J."/>
            <person name="Dzierzon H."/>
            <person name="Deng C."/>
            <person name="Wang Y.Y."/>
            <person name="Barron L."/>
            <person name="Manako K."/>
            <person name="Bowen J."/>
            <person name="Foster T.M."/>
            <person name="Erridge Z.A."/>
            <person name="Tiffin H."/>
            <person name="Waite C.N."/>
            <person name="Davies K.M."/>
            <person name="Grierson E.P."/>
            <person name="Laing W.A."/>
            <person name="Kirk R."/>
            <person name="Chen X."/>
            <person name="Wood M."/>
            <person name="Montefiori M."/>
            <person name="Brummell D.A."/>
            <person name="Schwinn K.E."/>
            <person name="Catanach A."/>
            <person name="Fullerton C."/>
            <person name="Li D."/>
            <person name="Meiyalaghan S."/>
            <person name="Nieuwenhuizen N."/>
            <person name="Read N."/>
            <person name="Prakash R."/>
            <person name="Hunter D."/>
            <person name="Zhang H."/>
            <person name="McKenzie M."/>
            <person name="Knabel M."/>
            <person name="Harris A."/>
            <person name="Allan A.C."/>
            <person name="Gleave A."/>
            <person name="Chen A."/>
            <person name="Janssen B.J."/>
            <person name="Plunkett B."/>
            <person name="Ampomah-Dwamena C."/>
            <person name="Voogd C."/>
            <person name="Leif D."/>
            <person name="Lafferty D."/>
            <person name="Souleyre E.J.F."/>
            <person name="Varkonyi-Gasic E."/>
            <person name="Gambi F."/>
            <person name="Hanley J."/>
            <person name="Yao J.L."/>
            <person name="Cheung J."/>
            <person name="David K.M."/>
            <person name="Warren B."/>
            <person name="Marsh K."/>
            <person name="Snowden K.C."/>
            <person name="Lin-Wang K."/>
            <person name="Brian L."/>
            <person name="Martinez-Sanchez M."/>
            <person name="Wang M."/>
            <person name="Ileperuma N."/>
            <person name="Macnee N."/>
            <person name="Campin R."/>
            <person name="McAtee P."/>
            <person name="Drummond R.S.M."/>
            <person name="Espley R.V."/>
            <person name="Ireland H.S."/>
            <person name="Wu R."/>
            <person name="Atkinson R.G."/>
            <person name="Karunairetnam S."/>
            <person name="Bulley S."/>
            <person name="Chunkath S."/>
            <person name="Hanley Z."/>
            <person name="Storey R."/>
            <person name="Thrimawithana A.H."/>
            <person name="Thomson S."/>
            <person name="David C."/>
            <person name="Testolin R."/>
            <person name="Huang H."/>
            <person name="Hellens R.P."/>
            <person name="Schaffer R.J."/>
        </authorList>
    </citation>
    <scope>NUCLEOTIDE SEQUENCE [LARGE SCALE GENOMIC DNA]</scope>
    <source>
        <strain evidence="4">cv. Red5</strain>
    </source>
</reference>
<feature type="compositionally biased region" description="Acidic residues" evidence="1">
    <location>
        <begin position="178"/>
        <end position="188"/>
    </location>
</feature>
<feature type="region of interest" description="Disordered" evidence="1">
    <location>
        <begin position="128"/>
        <end position="154"/>
    </location>
</feature>
<dbReference type="OrthoDB" id="1303733at2759"/>
<dbReference type="PANTHER" id="PTHR34947">
    <property type="entry name" value="TRANSMEMBRANE PROTEIN"/>
    <property type="match status" value="1"/>
</dbReference>
<keyword evidence="2" id="KW-0472">Membrane</keyword>
<dbReference type="EMBL" id="NKQK01000015">
    <property type="protein sequence ID" value="PSS10435.1"/>
    <property type="molecule type" value="Genomic_DNA"/>
</dbReference>
<feature type="compositionally biased region" description="Polar residues" evidence="1">
    <location>
        <begin position="142"/>
        <end position="152"/>
    </location>
</feature>
<evidence type="ECO:0000256" key="2">
    <source>
        <dbReference type="SAM" id="Phobius"/>
    </source>
</evidence>
<gene>
    <name evidence="3" type="ORF">CEY00_Acc17530</name>
</gene>